<sequence>MFIIPNLFEHFHHLPNLFPKGFGGPVPYKTLEEEEVEVEPVVTMARGRELFILVLEMLFGRNLDHHKPLGPRTVISASNCLTSNLVSGCLDHKFGHISRCLSVLKALLFSGCLDQSLVISITDWILSSVLTTLHLPGCLDNISHCLDTIKCA</sequence>
<proteinExistence type="predicted"/>
<organism evidence="1 2">
    <name type="scientific">Trichonephila inaurata madagascariensis</name>
    <dbReference type="NCBI Taxonomy" id="2747483"/>
    <lineage>
        <taxon>Eukaryota</taxon>
        <taxon>Metazoa</taxon>
        <taxon>Ecdysozoa</taxon>
        <taxon>Arthropoda</taxon>
        <taxon>Chelicerata</taxon>
        <taxon>Arachnida</taxon>
        <taxon>Araneae</taxon>
        <taxon>Araneomorphae</taxon>
        <taxon>Entelegynae</taxon>
        <taxon>Araneoidea</taxon>
        <taxon>Nephilidae</taxon>
        <taxon>Trichonephila</taxon>
        <taxon>Trichonephila inaurata</taxon>
    </lineage>
</organism>
<dbReference type="EMBL" id="BMAV01008013">
    <property type="protein sequence ID" value="GFY51318.1"/>
    <property type="molecule type" value="Genomic_DNA"/>
</dbReference>
<evidence type="ECO:0000313" key="2">
    <source>
        <dbReference type="Proteomes" id="UP000886998"/>
    </source>
</evidence>
<reference evidence="1" key="1">
    <citation type="submission" date="2020-08" db="EMBL/GenBank/DDBJ databases">
        <title>Multicomponent nature underlies the extraordinary mechanical properties of spider dragline silk.</title>
        <authorList>
            <person name="Kono N."/>
            <person name="Nakamura H."/>
            <person name="Mori M."/>
            <person name="Yoshida Y."/>
            <person name="Ohtoshi R."/>
            <person name="Malay A.D."/>
            <person name="Moran D.A.P."/>
            <person name="Tomita M."/>
            <person name="Numata K."/>
            <person name="Arakawa K."/>
        </authorList>
    </citation>
    <scope>NUCLEOTIDE SEQUENCE</scope>
</reference>
<protein>
    <submittedName>
        <fullName evidence="1">Uncharacterized protein</fullName>
    </submittedName>
</protein>
<dbReference type="AlphaFoldDB" id="A0A8X7C233"/>
<comment type="caution">
    <text evidence="1">The sequence shown here is derived from an EMBL/GenBank/DDBJ whole genome shotgun (WGS) entry which is preliminary data.</text>
</comment>
<gene>
    <name evidence="1" type="ORF">TNIN_80291</name>
</gene>
<name>A0A8X7C233_9ARAC</name>
<dbReference type="Proteomes" id="UP000886998">
    <property type="component" value="Unassembled WGS sequence"/>
</dbReference>
<keyword evidence="2" id="KW-1185">Reference proteome</keyword>
<accession>A0A8X7C233</accession>
<evidence type="ECO:0000313" key="1">
    <source>
        <dbReference type="EMBL" id="GFY51318.1"/>
    </source>
</evidence>